<dbReference type="EMBL" id="MN740013">
    <property type="protein sequence ID" value="QHT83905.1"/>
    <property type="molecule type" value="Genomic_DNA"/>
</dbReference>
<evidence type="ECO:0000313" key="1">
    <source>
        <dbReference type="EMBL" id="QHT83905.1"/>
    </source>
</evidence>
<protein>
    <submittedName>
        <fullName evidence="1">Uncharacterized protein</fullName>
    </submittedName>
</protein>
<organism evidence="1">
    <name type="scientific">viral metagenome</name>
    <dbReference type="NCBI Taxonomy" id="1070528"/>
    <lineage>
        <taxon>unclassified sequences</taxon>
        <taxon>metagenomes</taxon>
        <taxon>organismal metagenomes</taxon>
    </lineage>
</organism>
<reference evidence="1" key="1">
    <citation type="journal article" date="2020" name="Nature">
        <title>Giant virus diversity and host interactions through global metagenomics.</title>
        <authorList>
            <person name="Schulz F."/>
            <person name="Roux S."/>
            <person name="Paez-Espino D."/>
            <person name="Jungbluth S."/>
            <person name="Walsh D.A."/>
            <person name="Denef V.J."/>
            <person name="McMahon K.D."/>
            <person name="Konstantinidis K.T."/>
            <person name="Eloe-Fadrosh E.A."/>
            <person name="Kyrpides N.C."/>
            <person name="Woyke T."/>
        </authorList>
    </citation>
    <scope>NUCLEOTIDE SEQUENCE</scope>
    <source>
        <strain evidence="1">GVMAG-M-3300023184-168</strain>
    </source>
</reference>
<dbReference type="AlphaFoldDB" id="A0A6C0HUR0"/>
<proteinExistence type="predicted"/>
<accession>A0A6C0HUR0</accession>
<sequence>MNNEERLNLKRLLDNSNCDDNTKIIQKLKHSVLIRDDIRKIENLKMSNSELKTNDIYGFIDLCKEECRFLYDNYTDIFNKSVVDELDLTIMTKLLTILKLIEDKKMDQHEGSVMVGKLLKELYVDSAMKRIENLDRENASDKPLPVEAKKISWREYKLRGTDGSP</sequence>
<name>A0A6C0HUR0_9ZZZZ</name>